<accession>A0AC61ZU07</accession>
<protein>
    <submittedName>
        <fullName evidence="1">Helix-turn-helix transcriptional regulator</fullName>
    </submittedName>
</protein>
<keyword evidence="2" id="KW-1185">Reference proteome</keyword>
<evidence type="ECO:0000313" key="1">
    <source>
        <dbReference type="EMBL" id="XDF89294.1"/>
    </source>
</evidence>
<sequence length="69" mass="7981">MREKDQLNTKVKILRENTGWSQEQLAEKLGVSRTTVEYLEAGEYVPSLTLALRISHIFNVSIEDIFELE</sequence>
<dbReference type="Proteomes" id="UP000321408">
    <property type="component" value="Chromosome"/>
</dbReference>
<reference evidence="1 2" key="1">
    <citation type="journal article" date="2020" name="Nature">
        <title>Isolation of an archaeon at the prokaryote-eukaryote interface.</title>
        <authorList>
            <person name="Imachi H."/>
            <person name="Nobu M.K."/>
            <person name="Nakahara N."/>
            <person name="Morono Y."/>
            <person name="Ogawara M."/>
            <person name="Takaki Y."/>
            <person name="Takano Y."/>
            <person name="Uematsu K."/>
            <person name="Ikuta T."/>
            <person name="Ito M."/>
            <person name="Matsui Y."/>
            <person name="Miyazaki M."/>
            <person name="Murata K."/>
            <person name="Saito Y."/>
            <person name="Sakai S."/>
            <person name="Song C."/>
            <person name="Tasumi E."/>
            <person name="Yamanaka Y."/>
            <person name="Yamaguchi T."/>
            <person name="Kamagata Y."/>
            <person name="Tamaki H."/>
            <person name="Takai K."/>
        </authorList>
    </citation>
    <scope>NUCLEOTIDE SEQUENCE [LARGE SCALE GENOMIC DNA]</scope>
    <source>
        <strain evidence="1 2">MK-D1</strain>
    </source>
</reference>
<proteinExistence type="predicted"/>
<name>A0AC61ZU07_9ARCH</name>
<gene>
    <name evidence="1" type="ORF">DSAG12_04325</name>
</gene>
<organism evidence="1 2">
    <name type="scientific">Promethearchaeum syntrophicum</name>
    <dbReference type="NCBI Taxonomy" id="2594042"/>
    <lineage>
        <taxon>Archaea</taxon>
        <taxon>Promethearchaeati</taxon>
        <taxon>Promethearchaeota</taxon>
        <taxon>Promethearchaeia</taxon>
        <taxon>Promethearchaeales</taxon>
        <taxon>Promethearchaeaceae</taxon>
        <taxon>Promethearchaeum</taxon>
    </lineage>
</organism>
<reference evidence="1 2" key="2">
    <citation type="journal article" date="2024" name="Int. J. Syst. Evol. Microbiol.">
        <title>Promethearchaeum syntrophicum gen. nov., sp. nov., an anaerobic, obligately syntrophic archaeon, the first isolate of the lineage 'Asgard' archaea, and proposal of the new archaeal phylum Promethearchaeota phyl. nov. and kingdom Promethearchaeati regn. nov.</title>
        <authorList>
            <person name="Imachi H."/>
            <person name="Nobu M.K."/>
            <person name="Kato S."/>
            <person name="Takaki Y."/>
            <person name="Miyazaki M."/>
            <person name="Miyata M."/>
            <person name="Ogawara M."/>
            <person name="Saito Y."/>
            <person name="Sakai S."/>
            <person name="Tahara Y.O."/>
            <person name="Takano Y."/>
            <person name="Tasumi E."/>
            <person name="Uematsu K."/>
            <person name="Yoshimura T."/>
            <person name="Itoh T."/>
            <person name="Ohkuma M."/>
            <person name="Takai K."/>
        </authorList>
    </citation>
    <scope>NUCLEOTIDE SEQUENCE [LARGE SCALE GENOMIC DNA]</scope>
    <source>
        <strain evidence="1 2">MK-D1</strain>
    </source>
</reference>
<evidence type="ECO:0000313" key="2">
    <source>
        <dbReference type="Proteomes" id="UP000321408"/>
    </source>
</evidence>
<dbReference type="EMBL" id="CP042905">
    <property type="protein sequence ID" value="XDF89294.1"/>
    <property type="molecule type" value="Genomic_DNA"/>
</dbReference>